<gene>
    <name evidence="2" type="ORF">PTD2_17890</name>
</gene>
<dbReference type="HOGENOM" id="CLU_051180_3_0_6"/>
<evidence type="ECO:0000313" key="2">
    <source>
        <dbReference type="EMBL" id="EAR27718.1"/>
    </source>
</evidence>
<accession>A4CBI1</accession>
<sequence>MTPTMIRIFILLVFIFTPLGASAKQTILIVGDSLSAAYGLKQSEGWVNLLQNKFDQEQHAIELINVSVSGQTTGNALLTLNEHLKRYQPSHVLIELGANDGLRGFPIKQIKQDLKQLVETSQATGAHVAVMEIQIPPNLGPRYTSLFTAVFSETTQKTNTTLMPFFMLAVAGNPELIQNDNLHPNLQAQPIIRDFMAKEITIWLEKTAP</sequence>
<dbReference type="EMBL" id="AAOH01000005">
    <property type="protein sequence ID" value="EAR27718.1"/>
    <property type="molecule type" value="Genomic_DNA"/>
</dbReference>
<name>A4CBI1_9GAMM</name>
<dbReference type="InterPro" id="IPR036514">
    <property type="entry name" value="SGNH_hydro_sf"/>
</dbReference>
<dbReference type="RefSeq" id="WP_009839550.1">
    <property type="nucleotide sequence ID" value="NZ_CH959301.1"/>
</dbReference>
<comment type="caution">
    <text evidence="2">The sequence shown here is derived from an EMBL/GenBank/DDBJ whole genome shotgun (WGS) entry which is preliminary data.</text>
</comment>
<dbReference type="Pfam" id="PF13472">
    <property type="entry name" value="Lipase_GDSL_2"/>
    <property type="match status" value="1"/>
</dbReference>
<evidence type="ECO:0000313" key="3">
    <source>
        <dbReference type="Proteomes" id="UP000006201"/>
    </source>
</evidence>
<keyword evidence="2" id="KW-0645">Protease</keyword>
<dbReference type="GO" id="GO:0006508">
    <property type="term" value="P:proteolysis"/>
    <property type="evidence" value="ECO:0007669"/>
    <property type="project" value="UniProtKB-KW"/>
</dbReference>
<reference evidence="2 3" key="1">
    <citation type="submission" date="2006-02" db="EMBL/GenBank/DDBJ databases">
        <authorList>
            <person name="Moran M.A."/>
            <person name="Kjelleberg S."/>
            <person name="Egan S."/>
            <person name="Saunders N."/>
            <person name="Thomas T."/>
            <person name="Ferriera S."/>
            <person name="Johnson J."/>
            <person name="Kravitz S."/>
            <person name="Halpern A."/>
            <person name="Remington K."/>
            <person name="Beeson K."/>
            <person name="Tran B."/>
            <person name="Rogers Y.-H."/>
            <person name="Friedman R."/>
            <person name="Venter J.C."/>
        </authorList>
    </citation>
    <scope>NUCLEOTIDE SEQUENCE [LARGE SCALE GENOMIC DNA]</scope>
    <source>
        <strain evidence="2 3">D2</strain>
    </source>
</reference>
<organism evidence="2 3">
    <name type="scientific">Pseudoalteromonas tunicata D2</name>
    <dbReference type="NCBI Taxonomy" id="87626"/>
    <lineage>
        <taxon>Bacteria</taxon>
        <taxon>Pseudomonadati</taxon>
        <taxon>Pseudomonadota</taxon>
        <taxon>Gammaproteobacteria</taxon>
        <taxon>Alteromonadales</taxon>
        <taxon>Pseudoalteromonadaceae</taxon>
        <taxon>Pseudoalteromonas</taxon>
    </lineage>
</organism>
<dbReference type="Proteomes" id="UP000006201">
    <property type="component" value="Unassembled WGS sequence"/>
</dbReference>
<dbReference type="InterPro" id="IPR013830">
    <property type="entry name" value="SGNH_hydro"/>
</dbReference>
<dbReference type="OrthoDB" id="9786188at2"/>
<feature type="domain" description="SGNH hydrolase-type esterase" evidence="1">
    <location>
        <begin position="30"/>
        <end position="187"/>
    </location>
</feature>
<dbReference type="STRING" id="87626.PTD2_17890"/>
<dbReference type="GO" id="GO:0004622">
    <property type="term" value="F:phosphatidylcholine lysophospholipase activity"/>
    <property type="evidence" value="ECO:0007669"/>
    <property type="project" value="TreeGrafter"/>
</dbReference>
<dbReference type="GO" id="GO:0008233">
    <property type="term" value="F:peptidase activity"/>
    <property type="evidence" value="ECO:0007669"/>
    <property type="project" value="UniProtKB-KW"/>
</dbReference>
<dbReference type="PANTHER" id="PTHR30383">
    <property type="entry name" value="THIOESTERASE 1/PROTEASE 1/LYSOPHOSPHOLIPASE L1"/>
    <property type="match status" value="1"/>
</dbReference>
<proteinExistence type="predicted"/>
<evidence type="ECO:0000259" key="1">
    <source>
        <dbReference type="Pfam" id="PF13472"/>
    </source>
</evidence>
<dbReference type="AlphaFoldDB" id="A4CBI1"/>
<dbReference type="InterPro" id="IPR051532">
    <property type="entry name" value="Ester_Hydrolysis_Enzymes"/>
</dbReference>
<keyword evidence="2" id="KW-0378">Hydrolase</keyword>
<keyword evidence="3" id="KW-1185">Reference proteome</keyword>
<dbReference type="SUPFAM" id="SSF52266">
    <property type="entry name" value="SGNH hydrolase"/>
    <property type="match status" value="1"/>
</dbReference>
<dbReference type="Gene3D" id="3.40.50.1110">
    <property type="entry name" value="SGNH hydrolase"/>
    <property type="match status" value="1"/>
</dbReference>
<dbReference type="CDD" id="cd01822">
    <property type="entry name" value="Lysophospholipase_L1_like"/>
    <property type="match status" value="1"/>
</dbReference>
<dbReference type="PANTHER" id="PTHR30383:SF24">
    <property type="entry name" value="THIOESTERASE 1_PROTEASE 1_LYSOPHOSPHOLIPASE L1"/>
    <property type="match status" value="1"/>
</dbReference>
<dbReference type="eggNOG" id="COG2755">
    <property type="taxonomic scope" value="Bacteria"/>
</dbReference>
<protein>
    <submittedName>
        <fullName evidence="2">Multifunctional: Acyl-CoA thioesterase I (Protease I) (Lysophospholipase L1) (Lecithinase B)</fullName>
    </submittedName>
</protein>